<keyword evidence="2" id="KW-1185">Reference proteome</keyword>
<evidence type="ECO:0000313" key="1">
    <source>
        <dbReference type="EMBL" id="RGP78682.1"/>
    </source>
</evidence>
<sequence length="240" mass="27630">MADSGYIVDFDDSEYEIVDLTPTKNARPIMTDPDHGVCYSIKFYGGANGEFYIPEKFVAKYPDFAALFDEYKHLDCSPMSRETATIVLWYLRRERLPGRLRGEIATRAARRLFKMLIIFREDAPAFPIDGLEEMVFQGILHFLNTLPFLDLLQITTKEREWLLSETDDLLIRALTARLSQSHETIADECLSVMTDFFGKYDEAKWGLLGAAVLLKVQLQRSERARRRMVLERCGIAESQP</sequence>
<gene>
    <name evidence="1" type="ORF">FLONG3_3219</name>
</gene>
<dbReference type="Proteomes" id="UP000266234">
    <property type="component" value="Unassembled WGS sequence"/>
</dbReference>
<dbReference type="OrthoDB" id="5054814at2759"/>
<reference evidence="1 2" key="1">
    <citation type="journal article" date="2018" name="PLoS Pathog.">
        <title>Evolution of structural diversity of trichothecenes, a family of toxins produced by plant pathogenic and entomopathogenic fungi.</title>
        <authorList>
            <person name="Proctor R.H."/>
            <person name="McCormick S.P."/>
            <person name="Kim H.S."/>
            <person name="Cardoza R.E."/>
            <person name="Stanley A.M."/>
            <person name="Lindo L."/>
            <person name="Kelly A."/>
            <person name="Brown D.W."/>
            <person name="Lee T."/>
            <person name="Vaughan M.M."/>
            <person name="Alexander N.J."/>
            <person name="Busman M."/>
            <person name="Gutierrez S."/>
        </authorList>
    </citation>
    <scope>NUCLEOTIDE SEQUENCE [LARGE SCALE GENOMIC DNA]</scope>
    <source>
        <strain evidence="1 2">NRRL 20695</strain>
    </source>
</reference>
<dbReference type="EMBL" id="PXOG01000060">
    <property type="protein sequence ID" value="RGP78682.1"/>
    <property type="molecule type" value="Genomic_DNA"/>
</dbReference>
<evidence type="ECO:0000313" key="2">
    <source>
        <dbReference type="Proteomes" id="UP000266234"/>
    </source>
</evidence>
<comment type="caution">
    <text evidence="1">The sequence shown here is derived from an EMBL/GenBank/DDBJ whole genome shotgun (WGS) entry which is preliminary data.</text>
</comment>
<protein>
    <submittedName>
        <fullName evidence="1">Uncharacterized protein</fullName>
    </submittedName>
</protein>
<proteinExistence type="predicted"/>
<accession>A0A395T2Y6</accession>
<organism evidence="1 2">
    <name type="scientific">Fusarium longipes</name>
    <dbReference type="NCBI Taxonomy" id="694270"/>
    <lineage>
        <taxon>Eukaryota</taxon>
        <taxon>Fungi</taxon>
        <taxon>Dikarya</taxon>
        <taxon>Ascomycota</taxon>
        <taxon>Pezizomycotina</taxon>
        <taxon>Sordariomycetes</taxon>
        <taxon>Hypocreomycetidae</taxon>
        <taxon>Hypocreales</taxon>
        <taxon>Nectriaceae</taxon>
        <taxon>Fusarium</taxon>
    </lineage>
</organism>
<dbReference type="AlphaFoldDB" id="A0A395T2Y6"/>
<name>A0A395T2Y6_9HYPO</name>